<dbReference type="SUPFAM" id="SSF52540">
    <property type="entry name" value="P-loop containing nucleoside triphosphate hydrolases"/>
    <property type="match status" value="1"/>
</dbReference>
<dbReference type="InParanoid" id="B7G7M1"/>
<dbReference type="RefSeq" id="XP_002183042.1">
    <property type="nucleotide sequence ID" value="XM_002183006.1"/>
</dbReference>
<evidence type="ECO:0008006" key="4">
    <source>
        <dbReference type="Google" id="ProtNLM"/>
    </source>
</evidence>
<evidence type="ECO:0000313" key="2">
    <source>
        <dbReference type="EMBL" id="EEC45260.1"/>
    </source>
</evidence>
<dbReference type="InterPro" id="IPR027417">
    <property type="entry name" value="P-loop_NTPase"/>
</dbReference>
<reference evidence="3" key="2">
    <citation type="submission" date="2008-08" db="EMBL/GenBank/DDBJ databases">
        <authorList>
            <consortium name="Diatom Consortium"/>
            <person name="Grigoriev I."/>
            <person name="Grimwood J."/>
            <person name="Kuo A."/>
            <person name="Otillar R.P."/>
            <person name="Salamov A."/>
            <person name="Detter J.C."/>
            <person name="Lindquist E."/>
            <person name="Shapiro H."/>
            <person name="Lucas S."/>
            <person name="Glavina del Rio T."/>
            <person name="Pitluck S."/>
            <person name="Rokhsar D."/>
            <person name="Bowler C."/>
        </authorList>
    </citation>
    <scope>GENOME REANNOTATION</scope>
    <source>
        <strain evidence="3">CCAP 1055/1</strain>
    </source>
</reference>
<dbReference type="GeneID" id="7194781"/>
<accession>B7G7M1</accession>
<dbReference type="EMBL" id="CM000620">
    <property type="protein sequence ID" value="EEC45260.1"/>
    <property type="molecule type" value="Genomic_DNA"/>
</dbReference>
<keyword evidence="1" id="KW-0472">Membrane</keyword>
<dbReference type="KEGG" id="pti:PHATRDRAFT_48544"/>
<dbReference type="AlphaFoldDB" id="B7G7M1"/>
<dbReference type="HOGENOM" id="CLU_046216_0_0_1"/>
<keyword evidence="1" id="KW-1133">Transmembrane helix</keyword>
<organism evidence="2 3">
    <name type="scientific">Phaeodactylum tricornutum (strain CCAP 1055/1)</name>
    <dbReference type="NCBI Taxonomy" id="556484"/>
    <lineage>
        <taxon>Eukaryota</taxon>
        <taxon>Sar</taxon>
        <taxon>Stramenopiles</taxon>
        <taxon>Ochrophyta</taxon>
        <taxon>Bacillariophyta</taxon>
        <taxon>Bacillariophyceae</taxon>
        <taxon>Bacillariophycidae</taxon>
        <taxon>Naviculales</taxon>
        <taxon>Phaeodactylaceae</taxon>
        <taxon>Phaeodactylum</taxon>
    </lineage>
</organism>
<feature type="transmembrane region" description="Helical" evidence="1">
    <location>
        <begin position="6"/>
        <end position="24"/>
    </location>
</feature>
<keyword evidence="3" id="KW-1185">Reference proteome</keyword>
<evidence type="ECO:0000313" key="3">
    <source>
        <dbReference type="Proteomes" id="UP000000759"/>
    </source>
</evidence>
<protein>
    <recommendedName>
        <fullName evidence="4">Sulfotransferase</fullName>
    </recommendedName>
</protein>
<sequence length="462" mass="52556">MHRNCGASTFTVLVLIPAVLYLYGSLRSIHQLQRTLRLLTIGRGDIKENTFATNKQRDSHVLKKEQSALGGVALPTNEESTSSTGIHITTPRQWQASDSFDENNNTTAVPVSGNPPTLFWHVGPHKTSTTAIQRFLAANKYLLREKDNIESPWMMPGHFHGAEIVVNVARCLSGRKGPKDMSCQQMLQSFQHFVAGARADSKNIVLSAEGFSFFNELQIQQFVQDYFAGWEIRVIVFFRRFDDWLASLHFQKNRHTPFRERSNIVDFLEAPSIFSTVEFHYSHKVRERYQSVTDHNVTIVNFHTADEGRSLIEQFVCDGLQGMAPHTCRAAQRFVSIKINKSHSLDSGFLLAEALEQNMLPLLDFANRTLSSDEETSLLARIDRKLETSTDLPVRCLSETAQGHVWNRTKEWFPFDLERSKSLSKAENVSRSRTCCLDVSRVCALDDWKAFFRGLPVSREID</sequence>
<evidence type="ECO:0000256" key="1">
    <source>
        <dbReference type="SAM" id="Phobius"/>
    </source>
</evidence>
<gene>
    <name evidence="2" type="ORF">PHATRDRAFT_48544</name>
</gene>
<reference evidence="2 3" key="1">
    <citation type="journal article" date="2008" name="Nature">
        <title>The Phaeodactylum genome reveals the evolutionary history of diatom genomes.</title>
        <authorList>
            <person name="Bowler C."/>
            <person name="Allen A.E."/>
            <person name="Badger J.H."/>
            <person name="Grimwood J."/>
            <person name="Jabbari K."/>
            <person name="Kuo A."/>
            <person name="Maheswari U."/>
            <person name="Martens C."/>
            <person name="Maumus F."/>
            <person name="Otillar R.P."/>
            <person name="Rayko E."/>
            <person name="Salamov A."/>
            <person name="Vandepoele K."/>
            <person name="Beszteri B."/>
            <person name="Gruber A."/>
            <person name="Heijde M."/>
            <person name="Katinka M."/>
            <person name="Mock T."/>
            <person name="Valentin K."/>
            <person name="Verret F."/>
            <person name="Berges J.A."/>
            <person name="Brownlee C."/>
            <person name="Cadoret J.P."/>
            <person name="Chiovitti A."/>
            <person name="Choi C.J."/>
            <person name="Coesel S."/>
            <person name="De Martino A."/>
            <person name="Detter J.C."/>
            <person name="Durkin C."/>
            <person name="Falciatore A."/>
            <person name="Fournet J."/>
            <person name="Haruta M."/>
            <person name="Huysman M.J."/>
            <person name="Jenkins B.D."/>
            <person name="Jiroutova K."/>
            <person name="Jorgensen R.E."/>
            <person name="Joubert Y."/>
            <person name="Kaplan A."/>
            <person name="Kroger N."/>
            <person name="Kroth P.G."/>
            <person name="La Roche J."/>
            <person name="Lindquist E."/>
            <person name="Lommer M."/>
            <person name="Martin-Jezequel V."/>
            <person name="Lopez P.J."/>
            <person name="Lucas S."/>
            <person name="Mangogna M."/>
            <person name="McGinnis K."/>
            <person name="Medlin L.K."/>
            <person name="Montsant A."/>
            <person name="Oudot-Le Secq M.P."/>
            <person name="Napoli C."/>
            <person name="Obornik M."/>
            <person name="Parker M.S."/>
            <person name="Petit J.L."/>
            <person name="Porcel B.M."/>
            <person name="Poulsen N."/>
            <person name="Robison M."/>
            <person name="Rychlewski L."/>
            <person name="Rynearson T.A."/>
            <person name="Schmutz J."/>
            <person name="Shapiro H."/>
            <person name="Siaut M."/>
            <person name="Stanley M."/>
            <person name="Sussman M.R."/>
            <person name="Taylor A.R."/>
            <person name="Vardi A."/>
            <person name="von Dassow P."/>
            <person name="Vyverman W."/>
            <person name="Willis A."/>
            <person name="Wyrwicz L.S."/>
            <person name="Rokhsar D.S."/>
            <person name="Weissenbach J."/>
            <person name="Armbrust E.V."/>
            <person name="Green B.R."/>
            <person name="Van de Peer Y."/>
            <person name="Grigoriev I.V."/>
        </authorList>
    </citation>
    <scope>NUCLEOTIDE SEQUENCE [LARGE SCALE GENOMIC DNA]</scope>
    <source>
        <strain evidence="2 3">CCAP 1055/1</strain>
    </source>
</reference>
<name>B7G7M1_PHATC</name>
<dbReference type="OrthoDB" id="48379at2759"/>
<keyword evidence="1" id="KW-0812">Transmembrane</keyword>
<dbReference type="PaxDb" id="2850-Phatr48544"/>
<dbReference type="Proteomes" id="UP000000759">
    <property type="component" value="Chromosome 18"/>
</dbReference>
<dbReference type="eggNOG" id="ENOG502SZQY">
    <property type="taxonomic scope" value="Eukaryota"/>
</dbReference>
<proteinExistence type="predicted"/>